<dbReference type="SUPFAM" id="SSF56281">
    <property type="entry name" value="Metallo-hydrolase/oxidoreductase"/>
    <property type="match status" value="1"/>
</dbReference>
<dbReference type="InterPro" id="IPR036866">
    <property type="entry name" value="RibonucZ/Hydroxyglut_hydro"/>
</dbReference>
<dbReference type="AlphaFoldDB" id="A0A917K4I7"/>
<evidence type="ECO:0000313" key="3">
    <source>
        <dbReference type="Proteomes" id="UP000637695"/>
    </source>
</evidence>
<sequence>MEPLPGPVRVEPYGQGVYGIDLYEQGQPHRTWAYLILDERPALIETGSARAHDILLASLAALGVQPADLAYVIVTHVHLDHAGGAGQFMRLAPQARLVVHPRGARHMQDPSRLWAGAEAVYGPAATARLFGSIQPVPADQVLVRQHGETLHLGARTLTFFDSPGHARHHFTILDPVSDALFAGDALGIRYRREYTGWAFDLTLPSTSPVDFDPDQVSQTAAMLAAQPFTWVFHTHGGRAGREEALAETERIAWAWAGLVSRQDAGMWTEDELEDALRAWIHEDLAARGLAAHDLDLSPLAFDLMLNAKGLLHYLRRRETDRTADTSPPLGR</sequence>
<dbReference type="PANTHER" id="PTHR42951">
    <property type="entry name" value="METALLO-BETA-LACTAMASE DOMAIN-CONTAINING"/>
    <property type="match status" value="1"/>
</dbReference>
<name>A0A917K4I7_9BACL</name>
<comment type="caution">
    <text evidence="2">The sequence shown here is derived from an EMBL/GenBank/DDBJ whole genome shotgun (WGS) entry which is preliminary data.</text>
</comment>
<gene>
    <name evidence="2" type="ORF">GCM10010885_04190</name>
</gene>
<dbReference type="Proteomes" id="UP000637695">
    <property type="component" value="Unassembled WGS sequence"/>
</dbReference>
<feature type="domain" description="Metallo-beta-lactamase" evidence="1">
    <location>
        <begin position="30"/>
        <end position="235"/>
    </location>
</feature>
<reference evidence="2" key="2">
    <citation type="submission" date="2020-09" db="EMBL/GenBank/DDBJ databases">
        <authorList>
            <person name="Sun Q."/>
            <person name="Ohkuma M."/>
        </authorList>
    </citation>
    <scope>NUCLEOTIDE SEQUENCE</scope>
    <source>
        <strain evidence="2">JCM 18487</strain>
    </source>
</reference>
<protein>
    <submittedName>
        <fullName evidence="2">MBL fold metallo-hydrolase</fullName>
    </submittedName>
</protein>
<dbReference type="CDD" id="cd07726">
    <property type="entry name" value="ST1585-like_MBL-fold"/>
    <property type="match status" value="1"/>
</dbReference>
<evidence type="ECO:0000259" key="1">
    <source>
        <dbReference type="SMART" id="SM00849"/>
    </source>
</evidence>
<dbReference type="InterPro" id="IPR037482">
    <property type="entry name" value="ST1585_MBL-fold"/>
</dbReference>
<dbReference type="EMBL" id="BMOY01000004">
    <property type="protein sequence ID" value="GGI97659.1"/>
    <property type="molecule type" value="Genomic_DNA"/>
</dbReference>
<proteinExistence type="predicted"/>
<dbReference type="Pfam" id="PF00753">
    <property type="entry name" value="Lactamase_B"/>
    <property type="match status" value="1"/>
</dbReference>
<dbReference type="InterPro" id="IPR001279">
    <property type="entry name" value="Metallo-B-lactamas"/>
</dbReference>
<dbReference type="SMART" id="SM00849">
    <property type="entry name" value="Lactamase_B"/>
    <property type="match status" value="1"/>
</dbReference>
<keyword evidence="3" id="KW-1185">Reference proteome</keyword>
<dbReference type="PANTHER" id="PTHR42951:SF22">
    <property type="entry name" value="METALLO BETA-LACTAMASE SUPERFAMILY LIPOPROTEIN"/>
    <property type="match status" value="1"/>
</dbReference>
<evidence type="ECO:0000313" key="2">
    <source>
        <dbReference type="EMBL" id="GGI97659.1"/>
    </source>
</evidence>
<reference evidence="2" key="1">
    <citation type="journal article" date="2014" name="Int. J. Syst. Evol. Microbiol.">
        <title>Complete genome sequence of Corynebacterium casei LMG S-19264T (=DSM 44701T), isolated from a smear-ripened cheese.</title>
        <authorList>
            <consortium name="US DOE Joint Genome Institute (JGI-PGF)"/>
            <person name="Walter F."/>
            <person name="Albersmeier A."/>
            <person name="Kalinowski J."/>
            <person name="Ruckert C."/>
        </authorList>
    </citation>
    <scope>NUCLEOTIDE SEQUENCE</scope>
    <source>
        <strain evidence="2">JCM 18487</strain>
    </source>
</reference>
<accession>A0A917K4I7</accession>
<dbReference type="Gene3D" id="3.60.15.10">
    <property type="entry name" value="Ribonuclease Z/Hydroxyacylglutathione hydrolase-like"/>
    <property type="match status" value="1"/>
</dbReference>
<organism evidence="2 3">
    <name type="scientific">Alicyclobacillus cellulosilyticus</name>
    <dbReference type="NCBI Taxonomy" id="1003997"/>
    <lineage>
        <taxon>Bacteria</taxon>
        <taxon>Bacillati</taxon>
        <taxon>Bacillota</taxon>
        <taxon>Bacilli</taxon>
        <taxon>Bacillales</taxon>
        <taxon>Alicyclobacillaceae</taxon>
        <taxon>Alicyclobacillus</taxon>
    </lineage>
</organism>
<dbReference type="InterPro" id="IPR050855">
    <property type="entry name" value="NDM-1-like"/>
</dbReference>
<dbReference type="RefSeq" id="WP_188880874.1">
    <property type="nucleotide sequence ID" value="NZ_BMOY01000004.1"/>
</dbReference>